<comment type="caution">
    <text evidence="11">The sequence shown here is derived from an EMBL/GenBank/DDBJ whole genome shotgun (WGS) entry which is preliminary data.</text>
</comment>
<comment type="similarity">
    <text evidence="8 9">Belongs to the TRAP transporter small permease family.</text>
</comment>
<evidence type="ECO:0000313" key="11">
    <source>
        <dbReference type="EMBL" id="PPC77653.1"/>
    </source>
</evidence>
<keyword evidence="3" id="KW-1003">Cell membrane</keyword>
<sequence>MFKLLQLSKGMSWLCLGFAGIALVGLMGVTVVDVITRWLYKLTSGGFGFTIVGSVEMVKYLLYFALLSAMAASVERGQVVVELFTQALPARVKALMGSCYLIGFTILGAALAYGSWEEGFNSLEYGEVTQDLALPIGPVYFVAAIMFAVMAIRTLIHTLAGLAGVETGQEEQHEL</sequence>
<proteinExistence type="inferred from homology"/>
<evidence type="ECO:0000256" key="9">
    <source>
        <dbReference type="RuleBase" id="RU369079"/>
    </source>
</evidence>
<evidence type="ECO:0000256" key="2">
    <source>
        <dbReference type="ARBA" id="ARBA00022448"/>
    </source>
</evidence>
<accession>A0A2S5KSF9</accession>
<dbReference type="OrthoDB" id="7363305at2"/>
<comment type="subunit">
    <text evidence="9">The complex comprises the extracytoplasmic solute receptor protein and the two transmembrane proteins.</text>
</comment>
<dbReference type="InterPro" id="IPR055348">
    <property type="entry name" value="DctQ"/>
</dbReference>
<evidence type="ECO:0000259" key="10">
    <source>
        <dbReference type="Pfam" id="PF04290"/>
    </source>
</evidence>
<keyword evidence="4 9" id="KW-0997">Cell inner membrane</keyword>
<evidence type="ECO:0000313" key="12">
    <source>
        <dbReference type="Proteomes" id="UP000238196"/>
    </source>
</evidence>
<feature type="transmembrane region" description="Helical" evidence="9">
    <location>
        <begin position="136"/>
        <end position="156"/>
    </location>
</feature>
<dbReference type="EMBL" id="PRLP01000028">
    <property type="protein sequence ID" value="PPC77653.1"/>
    <property type="molecule type" value="Genomic_DNA"/>
</dbReference>
<comment type="function">
    <text evidence="9">Part of the tripartite ATP-independent periplasmic (TRAP) transport system.</text>
</comment>
<evidence type="ECO:0000256" key="3">
    <source>
        <dbReference type="ARBA" id="ARBA00022475"/>
    </source>
</evidence>
<feature type="transmembrane region" description="Helical" evidence="9">
    <location>
        <begin position="97"/>
        <end position="116"/>
    </location>
</feature>
<evidence type="ECO:0000256" key="4">
    <source>
        <dbReference type="ARBA" id="ARBA00022519"/>
    </source>
</evidence>
<comment type="subcellular location">
    <subcellularLocation>
        <location evidence="1 9">Cell inner membrane</location>
        <topology evidence="1 9">Multi-pass membrane protein</topology>
    </subcellularLocation>
</comment>
<feature type="domain" description="Tripartite ATP-independent periplasmic transporters DctQ component" evidence="10">
    <location>
        <begin position="26"/>
        <end position="160"/>
    </location>
</feature>
<keyword evidence="7 9" id="KW-0472">Membrane</keyword>
<dbReference type="InterPro" id="IPR007387">
    <property type="entry name" value="TRAP_DctQ"/>
</dbReference>
<gene>
    <name evidence="11" type="ORF">C4K68_09240</name>
</gene>
<keyword evidence="2 9" id="KW-0813">Transport</keyword>
<name>A0A2S5KSF9_9PROT</name>
<dbReference type="GO" id="GO:0005886">
    <property type="term" value="C:plasma membrane"/>
    <property type="evidence" value="ECO:0007669"/>
    <property type="project" value="UniProtKB-SubCell"/>
</dbReference>
<feature type="transmembrane region" description="Helical" evidence="9">
    <location>
        <begin position="12"/>
        <end position="40"/>
    </location>
</feature>
<dbReference type="Pfam" id="PF04290">
    <property type="entry name" value="DctQ"/>
    <property type="match status" value="1"/>
</dbReference>
<reference evidence="11 12" key="1">
    <citation type="submission" date="2018-02" db="EMBL/GenBank/DDBJ databases">
        <title>novel marine gammaproteobacteria from coastal saline agro ecosystem.</title>
        <authorList>
            <person name="Krishnan R."/>
            <person name="Ramesh Kumar N."/>
        </authorList>
    </citation>
    <scope>NUCLEOTIDE SEQUENCE [LARGE SCALE GENOMIC DNA]</scope>
    <source>
        <strain evidence="11 12">228</strain>
    </source>
</reference>
<dbReference type="PANTHER" id="PTHR35011">
    <property type="entry name" value="2,3-DIKETO-L-GULONATE TRAP TRANSPORTER SMALL PERMEASE PROTEIN YIAM"/>
    <property type="match status" value="1"/>
</dbReference>
<protein>
    <recommendedName>
        <fullName evidence="9">TRAP transporter small permease protein</fullName>
    </recommendedName>
</protein>
<dbReference type="AlphaFoldDB" id="A0A2S5KSF9"/>
<evidence type="ECO:0000256" key="6">
    <source>
        <dbReference type="ARBA" id="ARBA00022989"/>
    </source>
</evidence>
<evidence type="ECO:0000256" key="7">
    <source>
        <dbReference type="ARBA" id="ARBA00023136"/>
    </source>
</evidence>
<dbReference type="GO" id="GO:0022857">
    <property type="term" value="F:transmembrane transporter activity"/>
    <property type="evidence" value="ECO:0007669"/>
    <property type="project" value="UniProtKB-UniRule"/>
</dbReference>
<evidence type="ECO:0000256" key="1">
    <source>
        <dbReference type="ARBA" id="ARBA00004429"/>
    </source>
</evidence>
<evidence type="ECO:0000256" key="5">
    <source>
        <dbReference type="ARBA" id="ARBA00022692"/>
    </source>
</evidence>
<organism evidence="11 12">
    <name type="scientific">Proteobacteria bacterium 228</name>
    <dbReference type="NCBI Taxonomy" id="2083153"/>
    <lineage>
        <taxon>Bacteria</taxon>
        <taxon>Pseudomonadati</taxon>
        <taxon>Pseudomonadota</taxon>
    </lineage>
</organism>
<comment type="caution">
    <text evidence="9">Lacks conserved residue(s) required for the propagation of feature annotation.</text>
</comment>
<keyword evidence="6 9" id="KW-1133">Transmembrane helix</keyword>
<dbReference type="Proteomes" id="UP000238196">
    <property type="component" value="Unassembled WGS sequence"/>
</dbReference>
<evidence type="ECO:0000256" key="8">
    <source>
        <dbReference type="ARBA" id="ARBA00038436"/>
    </source>
</evidence>
<keyword evidence="5 9" id="KW-0812">Transmembrane</keyword>